<evidence type="ECO:0000256" key="3">
    <source>
        <dbReference type="ARBA" id="ARBA00023157"/>
    </source>
</evidence>
<sequence>MEKEEYRSCCHQSHTQYFNINERKLIVIDSKHKHPVTELSCSERHSRRRIKPIMDDGYQNEDYWNEDYQNDILSDKFSQNAEVSSESEPGSAESVVWDQQGYENAAQEYEYIGFSGVRLRRLPEKGEEREPALFTSEDGKWGPFGRKPFMIFSVLLLCSLIITTATLIMACLRCFPKCADDWEKFQEKCYYYSTEKMQQNTARSFCQALGADLIVIDSENEQDFLKDELQISENTWIGLTYIEAERKWMWQDFKNHSYTNWDGRTEPISSRCCVILDPKYELKWKNTECLRRLGFICEKSRHIACALQSPFLPH</sequence>
<dbReference type="SMART" id="SM00034">
    <property type="entry name" value="CLECT"/>
    <property type="match status" value="1"/>
</dbReference>
<dbReference type="GO" id="GO:0005576">
    <property type="term" value="C:extracellular region"/>
    <property type="evidence" value="ECO:0007669"/>
    <property type="project" value="UniProtKB-SubCell"/>
</dbReference>
<dbReference type="InterPro" id="IPR001304">
    <property type="entry name" value="C-type_lectin-like"/>
</dbReference>
<keyword evidence="3" id="KW-1015">Disulfide bond</keyword>
<keyword evidence="4" id="KW-1133">Transmembrane helix</keyword>
<keyword evidence="4" id="KW-0812">Transmembrane</keyword>
<organism evidence="6 7">
    <name type="scientific">Podarcis lilfordi</name>
    <name type="common">Lilford's wall lizard</name>
    <dbReference type="NCBI Taxonomy" id="74358"/>
    <lineage>
        <taxon>Eukaryota</taxon>
        <taxon>Metazoa</taxon>
        <taxon>Chordata</taxon>
        <taxon>Craniata</taxon>
        <taxon>Vertebrata</taxon>
        <taxon>Euteleostomi</taxon>
        <taxon>Lepidosauria</taxon>
        <taxon>Squamata</taxon>
        <taxon>Bifurcata</taxon>
        <taxon>Unidentata</taxon>
        <taxon>Episquamata</taxon>
        <taxon>Laterata</taxon>
        <taxon>Lacertibaenia</taxon>
        <taxon>Lacertidae</taxon>
        <taxon>Podarcis</taxon>
    </lineage>
</organism>
<dbReference type="InterPro" id="IPR050111">
    <property type="entry name" value="C-type_lectin/snaclec_domain"/>
</dbReference>
<gene>
    <name evidence="6" type="ORF">PODLI_1B022248</name>
</gene>
<protein>
    <recommendedName>
        <fullName evidence="5">C-type lectin domain-containing protein</fullName>
    </recommendedName>
</protein>
<dbReference type="PANTHER" id="PTHR22803">
    <property type="entry name" value="MANNOSE, PHOSPHOLIPASE, LECTIN RECEPTOR RELATED"/>
    <property type="match status" value="1"/>
</dbReference>
<comment type="caution">
    <text evidence="6">The sequence shown here is derived from an EMBL/GenBank/DDBJ whole genome shotgun (WGS) entry which is preliminary data.</text>
</comment>
<dbReference type="InterPro" id="IPR018378">
    <property type="entry name" value="C-type_lectin_CS"/>
</dbReference>
<comment type="subcellular location">
    <subcellularLocation>
        <location evidence="1">Secreted</location>
    </subcellularLocation>
</comment>
<dbReference type="PROSITE" id="PS50041">
    <property type="entry name" value="C_TYPE_LECTIN_2"/>
    <property type="match status" value="1"/>
</dbReference>
<accession>A0AA35QQK7</accession>
<dbReference type="PROSITE" id="PS00615">
    <property type="entry name" value="C_TYPE_LECTIN_1"/>
    <property type="match status" value="1"/>
</dbReference>
<feature type="transmembrane region" description="Helical" evidence="4">
    <location>
        <begin position="149"/>
        <end position="170"/>
    </location>
</feature>
<evidence type="ECO:0000313" key="6">
    <source>
        <dbReference type="EMBL" id="CAI7935326.1"/>
    </source>
</evidence>
<keyword evidence="4" id="KW-0472">Membrane</keyword>
<evidence type="ECO:0000256" key="4">
    <source>
        <dbReference type="SAM" id="Phobius"/>
    </source>
</evidence>
<evidence type="ECO:0000313" key="7">
    <source>
        <dbReference type="Proteomes" id="UP001178461"/>
    </source>
</evidence>
<evidence type="ECO:0000256" key="2">
    <source>
        <dbReference type="ARBA" id="ARBA00022525"/>
    </source>
</evidence>
<dbReference type="AlphaFoldDB" id="A0AA35QQK7"/>
<dbReference type="Proteomes" id="UP001178461">
    <property type="component" value="Unassembled WGS sequence"/>
</dbReference>
<dbReference type="InterPro" id="IPR016186">
    <property type="entry name" value="C-type_lectin-like/link_sf"/>
</dbReference>
<dbReference type="Pfam" id="PF00059">
    <property type="entry name" value="Lectin_C"/>
    <property type="match status" value="1"/>
</dbReference>
<dbReference type="Gene3D" id="3.10.100.10">
    <property type="entry name" value="Mannose-Binding Protein A, subunit A"/>
    <property type="match status" value="1"/>
</dbReference>
<dbReference type="SUPFAM" id="SSF56436">
    <property type="entry name" value="C-type lectin-like"/>
    <property type="match status" value="1"/>
</dbReference>
<feature type="domain" description="C-type lectin" evidence="5">
    <location>
        <begin position="185"/>
        <end position="298"/>
    </location>
</feature>
<dbReference type="EMBL" id="CANTUW010000256">
    <property type="protein sequence ID" value="CAI7935326.1"/>
    <property type="molecule type" value="Genomic_DNA"/>
</dbReference>
<dbReference type="InterPro" id="IPR016187">
    <property type="entry name" value="CTDL_fold"/>
</dbReference>
<name>A0AA35QQK7_9SAUR</name>
<keyword evidence="7" id="KW-1185">Reference proteome</keyword>
<keyword evidence="2" id="KW-0964">Secreted</keyword>
<evidence type="ECO:0000256" key="1">
    <source>
        <dbReference type="ARBA" id="ARBA00004613"/>
    </source>
</evidence>
<proteinExistence type="predicted"/>
<evidence type="ECO:0000259" key="5">
    <source>
        <dbReference type="PROSITE" id="PS50041"/>
    </source>
</evidence>
<reference evidence="6" key="1">
    <citation type="submission" date="2022-12" db="EMBL/GenBank/DDBJ databases">
        <authorList>
            <person name="Alioto T."/>
            <person name="Alioto T."/>
            <person name="Gomez Garrido J."/>
        </authorList>
    </citation>
    <scope>NUCLEOTIDE SEQUENCE</scope>
</reference>